<dbReference type="EMBL" id="BK032748">
    <property type="protein sequence ID" value="DAF58230.1"/>
    <property type="molecule type" value="Genomic_DNA"/>
</dbReference>
<accession>A0A8S5T4Q6</accession>
<evidence type="ECO:0000256" key="1">
    <source>
        <dbReference type="SAM" id="MobiDB-lite"/>
    </source>
</evidence>
<protein>
    <submittedName>
        <fullName evidence="2">Uncharacterized protein</fullName>
    </submittedName>
</protein>
<feature type="compositionally biased region" description="Basic residues" evidence="1">
    <location>
        <begin position="1"/>
        <end position="11"/>
    </location>
</feature>
<name>A0A8S5T4Q6_9CAUD</name>
<proteinExistence type="predicted"/>
<reference evidence="2" key="1">
    <citation type="journal article" date="2021" name="Proc. Natl. Acad. Sci. U.S.A.">
        <title>A Catalog of Tens of Thousands of Viruses from Human Metagenomes Reveals Hidden Associations with Chronic Diseases.</title>
        <authorList>
            <person name="Tisza M.J."/>
            <person name="Buck C.B."/>
        </authorList>
    </citation>
    <scope>NUCLEOTIDE SEQUENCE</scope>
    <source>
        <strain evidence="2">CtMBu2</strain>
    </source>
</reference>
<feature type="region of interest" description="Disordered" evidence="1">
    <location>
        <begin position="1"/>
        <end position="32"/>
    </location>
</feature>
<evidence type="ECO:0000313" key="2">
    <source>
        <dbReference type="EMBL" id="DAF58230.1"/>
    </source>
</evidence>
<organism evidence="2">
    <name type="scientific">Siphoviridae sp. ctMBu2</name>
    <dbReference type="NCBI Taxonomy" id="2827853"/>
    <lineage>
        <taxon>Viruses</taxon>
        <taxon>Duplodnaviria</taxon>
        <taxon>Heunggongvirae</taxon>
        <taxon>Uroviricota</taxon>
        <taxon>Caudoviricetes</taxon>
    </lineage>
</organism>
<sequence>MFMIHPSKRTRWSNEDDNPEPQDPRRRAGRHL</sequence>